<dbReference type="EMBL" id="CP112932">
    <property type="protein sequence ID" value="WPY00505.1"/>
    <property type="molecule type" value="Genomic_DNA"/>
</dbReference>
<keyword evidence="1" id="KW-0732">Signal</keyword>
<feature type="transmembrane region" description="Helical" evidence="2">
    <location>
        <begin position="456"/>
        <end position="475"/>
    </location>
</feature>
<keyword evidence="5" id="KW-1185">Reference proteome</keyword>
<feature type="transmembrane region" description="Helical" evidence="2">
    <location>
        <begin position="32"/>
        <end position="54"/>
    </location>
</feature>
<sequence length="548" mass="62177">MINIRQFLKFVFLKLLAVVVYKRVLLFKYIKIVVLFLVILPSFTIFAIAEYSAAAKPPATLQDISLDKCIDASDKQVLTNGWYLWEPYQFNRITSGGYTLTGMDIELGKAIAERVGVEIKYDPITWTRHQRELKEGKRDRAAGATYTEERSQFVYFSIPYRFEENSLFVLKSTEKKLVFYNISEYLAQIRLQNFRLGVTKSFIYADAKINEFIADNANSDILFQYENDTESLRALLRGEIDGFMADRVVGAAIILNRGAGDKVREIQLNIKTPIHFMFSKQTVPLELVDHFNQEIQKFVISPEYKNIVKNYVYPVLLLQTIDSQWFYMVGMIGTIAFAISGIAIAAKENLTLFGTFLLAMLPSVGGGIMRDVIVNRETVGIILTPSYMYYILIVVVIGFAAVRLLNYYNNNSAADSFIQKFWTNLLIVCDAMGQAAMIVIGVSVVIMMRIEPVELWGPFFAFLTSNGGGILRDLLRQDRIISCISGGFNAEIAILWGLVFSIFLDMNAHNPNPDTIRYMVILIASGAFITKLVVHYLKVPNIRFHTES</sequence>
<evidence type="ECO:0000313" key="4">
    <source>
        <dbReference type="EMBL" id="WPY00505.1"/>
    </source>
</evidence>
<feature type="domain" description="Solute-binding protein family 3/N-terminal" evidence="3">
    <location>
        <begin position="92"/>
        <end position="315"/>
    </location>
</feature>
<keyword evidence="2" id="KW-0812">Transmembrane</keyword>
<name>A0ABZ0UTI2_9RICK</name>
<evidence type="ECO:0000259" key="3">
    <source>
        <dbReference type="SMART" id="SM00062"/>
    </source>
</evidence>
<feature type="transmembrane region" description="Helical" evidence="2">
    <location>
        <begin position="487"/>
        <end position="504"/>
    </location>
</feature>
<dbReference type="Pfam" id="PF03458">
    <property type="entry name" value="Gly_transporter"/>
    <property type="match status" value="2"/>
</dbReference>
<dbReference type="PANTHER" id="PTHR35936">
    <property type="entry name" value="MEMBRANE-BOUND LYTIC MUREIN TRANSGLYCOSYLASE F"/>
    <property type="match status" value="1"/>
</dbReference>
<reference evidence="4 5" key="1">
    <citation type="submission" date="2022-10" db="EMBL/GenBank/DDBJ databases">
        <title>Host association and intracellularity evolved multiple times independently in the Rickettsiales.</title>
        <authorList>
            <person name="Castelli M."/>
            <person name="Nardi T."/>
            <person name="Gammuto L."/>
            <person name="Bellinzona G."/>
            <person name="Sabaneyeva E."/>
            <person name="Potekhin A."/>
            <person name="Serra V."/>
            <person name="Petroni G."/>
            <person name="Sassera D."/>
        </authorList>
    </citation>
    <scope>NUCLEOTIDE SEQUENCE [LARGE SCALE GENOMIC DNA]</scope>
    <source>
        <strain evidence="4 5">Kr 154-4</strain>
    </source>
</reference>
<evidence type="ECO:0000256" key="1">
    <source>
        <dbReference type="ARBA" id="ARBA00022729"/>
    </source>
</evidence>
<dbReference type="SMART" id="SM00062">
    <property type="entry name" value="PBPb"/>
    <property type="match status" value="1"/>
</dbReference>
<evidence type="ECO:0000313" key="5">
    <source>
        <dbReference type="Proteomes" id="UP001326613"/>
    </source>
</evidence>
<evidence type="ECO:0000256" key="2">
    <source>
        <dbReference type="SAM" id="Phobius"/>
    </source>
</evidence>
<dbReference type="Gene3D" id="3.40.190.10">
    <property type="entry name" value="Periplasmic binding protein-like II"/>
    <property type="match status" value="2"/>
</dbReference>
<gene>
    <name evidence="4" type="ORF">Trichorick_00383</name>
</gene>
<feature type="transmembrane region" description="Helical" evidence="2">
    <location>
        <begin position="421"/>
        <end position="450"/>
    </location>
</feature>
<dbReference type="InterPro" id="IPR005115">
    <property type="entry name" value="Gly_transporter"/>
</dbReference>
<organism evidence="4 5">
    <name type="scientific">Candidatus Trichorickettsia mobilis</name>
    <dbReference type="NCBI Taxonomy" id="1346319"/>
    <lineage>
        <taxon>Bacteria</taxon>
        <taxon>Pseudomonadati</taxon>
        <taxon>Pseudomonadota</taxon>
        <taxon>Alphaproteobacteria</taxon>
        <taxon>Rickettsiales</taxon>
        <taxon>Rickettsiaceae</taxon>
        <taxon>Rickettsieae</taxon>
        <taxon>Candidatus Trichorickettsia</taxon>
    </lineage>
</organism>
<dbReference type="PANTHER" id="PTHR35936:SF35">
    <property type="entry name" value="L-CYSTINE-BINDING PROTEIN TCYJ"/>
    <property type="match status" value="1"/>
</dbReference>
<feature type="transmembrane region" description="Helical" evidence="2">
    <location>
        <begin position="389"/>
        <end position="409"/>
    </location>
</feature>
<keyword evidence="2" id="KW-1133">Transmembrane helix</keyword>
<dbReference type="SUPFAM" id="SSF53850">
    <property type="entry name" value="Periplasmic binding protein-like II"/>
    <property type="match status" value="1"/>
</dbReference>
<protein>
    <submittedName>
        <fullName evidence="4">ABC transporter substrate-binding protein</fullName>
    </submittedName>
</protein>
<keyword evidence="2" id="KW-0472">Membrane</keyword>
<dbReference type="Pfam" id="PF00497">
    <property type="entry name" value="SBP_bac_3"/>
    <property type="match status" value="1"/>
</dbReference>
<proteinExistence type="predicted"/>
<feature type="transmembrane region" description="Helical" evidence="2">
    <location>
        <begin position="352"/>
        <end position="369"/>
    </location>
</feature>
<dbReference type="Proteomes" id="UP001326613">
    <property type="component" value="Chromosome"/>
</dbReference>
<dbReference type="InterPro" id="IPR001638">
    <property type="entry name" value="Solute-binding_3/MltF_N"/>
</dbReference>
<feature type="transmembrane region" description="Helical" evidence="2">
    <location>
        <begin position="516"/>
        <end position="534"/>
    </location>
</feature>
<accession>A0ABZ0UTI2</accession>
<feature type="transmembrane region" description="Helical" evidence="2">
    <location>
        <begin position="325"/>
        <end position="345"/>
    </location>
</feature>